<dbReference type="InterPro" id="IPR036965">
    <property type="entry name" value="Terpene_synth_N_sf"/>
</dbReference>
<comment type="caution">
    <text evidence="5">The sequence shown here is derived from an EMBL/GenBank/DDBJ whole genome shotgun (WGS) entry which is preliminary data.</text>
</comment>
<dbReference type="FunFam" id="1.50.10.160:FF:000001">
    <property type="entry name" value="Ent-copalyl diphosphate synthase"/>
    <property type="match status" value="1"/>
</dbReference>
<dbReference type="SUPFAM" id="SSF48576">
    <property type="entry name" value="Terpenoid synthases"/>
    <property type="match status" value="1"/>
</dbReference>
<dbReference type="InterPro" id="IPR008949">
    <property type="entry name" value="Isoprenoid_synthase_dom_sf"/>
</dbReference>
<name>A0A822XDK0_NELNU</name>
<accession>A0A822XDK0</accession>
<dbReference type="InterPro" id="IPR001906">
    <property type="entry name" value="Terpene_synth_N"/>
</dbReference>
<comment type="cofactor">
    <cofactor evidence="1">
        <name>Mg(2+)</name>
        <dbReference type="ChEBI" id="CHEBI:18420"/>
    </cofactor>
</comment>
<keyword evidence="3" id="KW-0460">Magnesium</keyword>
<dbReference type="FunFam" id="1.50.10.130:FF:000002">
    <property type="entry name" value="Ent-copalyl diphosphate synthase, chloroplastic"/>
    <property type="match status" value="1"/>
</dbReference>
<organism evidence="5 6">
    <name type="scientific">Nelumbo nucifera</name>
    <name type="common">Sacred lotus</name>
    <dbReference type="NCBI Taxonomy" id="4432"/>
    <lineage>
        <taxon>Eukaryota</taxon>
        <taxon>Viridiplantae</taxon>
        <taxon>Streptophyta</taxon>
        <taxon>Embryophyta</taxon>
        <taxon>Tracheophyta</taxon>
        <taxon>Spermatophyta</taxon>
        <taxon>Magnoliopsida</taxon>
        <taxon>Proteales</taxon>
        <taxon>Nelumbonaceae</taxon>
        <taxon>Nelumbo</taxon>
    </lineage>
</organism>
<evidence type="ECO:0000259" key="4">
    <source>
        <dbReference type="Pfam" id="PF01397"/>
    </source>
</evidence>
<evidence type="ECO:0000256" key="1">
    <source>
        <dbReference type="ARBA" id="ARBA00001946"/>
    </source>
</evidence>
<dbReference type="AlphaFoldDB" id="A0A822XDK0"/>
<proteinExistence type="predicted"/>
<dbReference type="GO" id="GO:0046872">
    <property type="term" value="F:metal ion binding"/>
    <property type="evidence" value="ECO:0007669"/>
    <property type="project" value="UniProtKB-KW"/>
</dbReference>
<evidence type="ECO:0000313" key="6">
    <source>
        <dbReference type="Proteomes" id="UP000607653"/>
    </source>
</evidence>
<reference evidence="5 6" key="1">
    <citation type="journal article" date="2020" name="Mol. Biol. Evol.">
        <title>Distinct Expression and Methylation Patterns for Genes with Different Fates following a Single Whole-Genome Duplication in Flowering Plants.</title>
        <authorList>
            <person name="Shi T."/>
            <person name="Rahmani R.S."/>
            <person name="Gugger P.F."/>
            <person name="Wang M."/>
            <person name="Li H."/>
            <person name="Zhang Y."/>
            <person name="Li Z."/>
            <person name="Wang Q."/>
            <person name="Van de Peer Y."/>
            <person name="Marchal K."/>
            <person name="Chen J."/>
        </authorList>
    </citation>
    <scope>NUCLEOTIDE SEQUENCE [LARGE SCALE GENOMIC DNA]</scope>
    <source>
        <tissue evidence="5">Leaf</tissue>
    </source>
</reference>
<dbReference type="PANTHER" id="PTHR31739">
    <property type="entry name" value="ENT-COPALYL DIPHOSPHATE SYNTHASE, CHLOROPLASTIC"/>
    <property type="match status" value="1"/>
</dbReference>
<dbReference type="SFLD" id="SFLDG01014">
    <property type="entry name" value="Terpene_Cyclase_Like_1_N-term"/>
    <property type="match status" value="1"/>
</dbReference>
<dbReference type="GO" id="GO:0016114">
    <property type="term" value="P:terpenoid biosynthetic process"/>
    <property type="evidence" value="ECO:0007669"/>
    <property type="project" value="InterPro"/>
</dbReference>
<dbReference type="EMBL" id="DUZY01000001">
    <property type="protein sequence ID" value="DAD19514.1"/>
    <property type="molecule type" value="Genomic_DNA"/>
</dbReference>
<dbReference type="Pfam" id="PF01397">
    <property type="entry name" value="Terpene_synth"/>
    <property type="match status" value="1"/>
</dbReference>
<dbReference type="Gene3D" id="1.50.10.130">
    <property type="entry name" value="Terpene synthase, N-terminal domain"/>
    <property type="match status" value="1"/>
</dbReference>
<sequence>MLSTATLLRQFPHLPVLRASPSSDTPAVSSGVWSMIRTMNERNNLGLFHSILGAKSKSPTQVYAEVSKHGSAVIEWLETVNSDEEGEAHNVLISKEIAERVDSIKSMLNSMEDGEISISAYDTAWVALVEDIHGSGVPQFPSSLGWIVENQLPDGSWGDLGMFSAHDRILNTLACVVALKSWNVYPERWEKGMLFIRENMCMLETENAENMPIGFEIAFPSLIEIAKNLDLQIPDDSAFMQEIYTKRNLKLTRIPKDMMHLVPTTLLHSLEGMHGLEWEKLLKLQCSDGSFLFSPSSTAFALMQTKDENCLQYLNKVVQRFNGGVPNVYPVDLFEHIWAVDRLERLGISRYFQSEIKECLNYVYSYWTEDGICWARNSRVHDIDDTAMGFRLLRLHGYDVSADSFRQFEKGGEFFCFAGQSNQAVTGIFNLYRASQVLFPGEKILEDAKTFSFRFLKEKLAANQLLDKWIITKDLPGEVGHAVDIPWYASLPRLESRYYIEQYGGDDDVWIGKTLYRMPLVNNNDYLELAKIDYNHCQALHQLEWISFQKWYTEYNLGEFGVSRETLVQAYFVAAASIFEPERWTERLAWARTGVLVKAVCFYLEKQADQEWRDFVDAFNSSSNNCDNTPKSNTRRWGSKRTAEGLIRALLQTLNRLSLDSLMAHGIHIRHYLQRAWGRWLLTWWEEKQEEEEDRQHEREAELLVLSINLCAGRCISEELLSHPHYARVVQLTNRLFHHLSRFRECKVKEKESNNIPNMRSTTTPLEIESDMQELVQCVLRPSDGIDPAIKQTFLTVAKGYYYTAYCPHDMINRHIAKVGSHFITHGSAVCNLIWFSMNSL</sequence>
<evidence type="ECO:0000256" key="2">
    <source>
        <dbReference type="ARBA" id="ARBA00022723"/>
    </source>
</evidence>
<dbReference type="SUPFAM" id="SSF48239">
    <property type="entry name" value="Terpenoid cyclases/Protein prenyltransferases"/>
    <property type="match status" value="2"/>
</dbReference>
<feature type="domain" description="Terpene synthase N-terminal" evidence="4">
    <location>
        <begin position="277"/>
        <end position="482"/>
    </location>
</feature>
<dbReference type="Gene3D" id="1.50.10.160">
    <property type="match status" value="1"/>
</dbReference>
<dbReference type="PANTHER" id="PTHR31739:SF4">
    <property type="entry name" value="ENT-COPALYL DIPHOSPHATE SYNTHASE, CHLOROPLASTIC"/>
    <property type="match status" value="1"/>
</dbReference>
<keyword evidence="2" id="KW-0479">Metal-binding</keyword>
<evidence type="ECO:0000256" key="3">
    <source>
        <dbReference type="ARBA" id="ARBA00022842"/>
    </source>
</evidence>
<dbReference type="SFLD" id="SFLDG01605">
    <property type="entry name" value="Terpene_Cyclase_Like_1_N-term"/>
    <property type="match status" value="1"/>
</dbReference>
<dbReference type="Gene3D" id="1.10.600.10">
    <property type="entry name" value="Farnesyl Diphosphate Synthase"/>
    <property type="match status" value="1"/>
</dbReference>
<gene>
    <name evidence="5" type="ORF">HUJ06_020977</name>
</gene>
<dbReference type="InterPro" id="IPR050148">
    <property type="entry name" value="Terpene_synthase-like"/>
</dbReference>
<keyword evidence="6" id="KW-1185">Reference proteome</keyword>
<dbReference type="SMR" id="A0A822XDK0"/>
<dbReference type="Proteomes" id="UP000607653">
    <property type="component" value="Unassembled WGS sequence"/>
</dbReference>
<dbReference type="GO" id="GO:0010333">
    <property type="term" value="F:terpene synthase activity"/>
    <property type="evidence" value="ECO:0007669"/>
    <property type="project" value="InterPro"/>
</dbReference>
<dbReference type="InterPro" id="IPR008930">
    <property type="entry name" value="Terpenoid_cyclase/PrenylTrfase"/>
</dbReference>
<protein>
    <recommendedName>
        <fullName evidence="4">Terpene synthase N-terminal domain-containing protein</fullName>
    </recommendedName>
</protein>
<evidence type="ECO:0000313" key="5">
    <source>
        <dbReference type="EMBL" id="DAD19514.1"/>
    </source>
</evidence>